<name>A0A6J8CXA8_MYTCO</name>
<accession>A0A6J8CXA8</accession>
<dbReference type="AlphaFoldDB" id="A0A6J8CXA8"/>
<feature type="compositionally biased region" description="Polar residues" evidence="1">
    <location>
        <begin position="141"/>
        <end position="154"/>
    </location>
</feature>
<proteinExistence type="predicted"/>
<dbReference type="SUPFAM" id="SSF109604">
    <property type="entry name" value="HD-domain/PDEase-like"/>
    <property type="match status" value="1"/>
</dbReference>
<feature type="compositionally biased region" description="Low complexity" evidence="1">
    <location>
        <begin position="73"/>
        <end position="85"/>
    </location>
</feature>
<evidence type="ECO:0000256" key="1">
    <source>
        <dbReference type="SAM" id="MobiDB-lite"/>
    </source>
</evidence>
<evidence type="ECO:0000313" key="2">
    <source>
        <dbReference type="EMBL" id="CAC5401143.1"/>
    </source>
</evidence>
<feature type="region of interest" description="Disordered" evidence="1">
    <location>
        <begin position="141"/>
        <end position="236"/>
    </location>
</feature>
<dbReference type="OrthoDB" id="330671at2759"/>
<dbReference type="Gene3D" id="1.10.3210.10">
    <property type="entry name" value="Hypothetical protein af1432"/>
    <property type="match status" value="1"/>
</dbReference>
<dbReference type="Proteomes" id="UP000507470">
    <property type="component" value="Unassembled WGS sequence"/>
</dbReference>
<feature type="compositionally biased region" description="Low complexity" evidence="1">
    <location>
        <begin position="176"/>
        <end position="189"/>
    </location>
</feature>
<gene>
    <name evidence="2" type="ORF">MCOR_35258</name>
</gene>
<dbReference type="PANTHER" id="PTHR21174:SF0">
    <property type="entry name" value="HD PHOSPHOHYDROLASE FAMILY PROTEIN-RELATED"/>
    <property type="match status" value="1"/>
</dbReference>
<feature type="region of interest" description="Disordered" evidence="1">
    <location>
        <begin position="20"/>
        <end position="112"/>
    </location>
</feature>
<dbReference type="EMBL" id="CACVKT020006390">
    <property type="protein sequence ID" value="CAC5401143.1"/>
    <property type="molecule type" value="Genomic_DNA"/>
</dbReference>
<protein>
    <recommendedName>
        <fullName evidence="4">HD domain-containing protein</fullName>
    </recommendedName>
</protein>
<evidence type="ECO:0008006" key="4">
    <source>
        <dbReference type="Google" id="ProtNLM"/>
    </source>
</evidence>
<keyword evidence="3" id="KW-1185">Reference proteome</keyword>
<sequence>MLHQVIADVKDLKERDTQYNNKYQNNNRGGSNFRNSNTNYRGNRSNYHNQGNRSNYQNQGNRSNYQNQGQRSNYQNQGQGANYQNSSYGNNVSSQSRREFTPDGIPSNTDQGQITLDYKEEDDNDSLIFDQVEYNMNDTADVSISDPLSTQDTGSVVAGDALHPGDQSEDDEQEHSVSLESEVESGQESTIIVDDDIEHSNSDINQGSETNDIVVNNQEDIAPTPAPRRSKRTTTQPNWMKSEISHMADLIQCWRTLSRDRLGVSEEKTLNWWKHIQSQYSESHRYYHTLNHLIDMFHLFNGHKTKMSEPDLVSLAIFFHDIIYDPKKNDNEERSADLFVQYTRECCVNLKEDEISKVKDWILLTKTHQVKDVGSEDYHYFLDIDMAVLGRQEKGYKEYADQIREEYKHIPDKEYKTKRSKVLSNFCKRDRLYSTKEFFDNYDNQAKENMAKEIAILTE</sequence>
<reference evidence="2 3" key="1">
    <citation type="submission" date="2020-06" db="EMBL/GenBank/DDBJ databases">
        <authorList>
            <person name="Li R."/>
            <person name="Bekaert M."/>
        </authorList>
    </citation>
    <scope>NUCLEOTIDE SEQUENCE [LARGE SCALE GENOMIC DNA]</scope>
    <source>
        <strain evidence="3">wild</strain>
    </source>
</reference>
<organism evidence="2 3">
    <name type="scientific">Mytilus coruscus</name>
    <name type="common">Sea mussel</name>
    <dbReference type="NCBI Taxonomy" id="42192"/>
    <lineage>
        <taxon>Eukaryota</taxon>
        <taxon>Metazoa</taxon>
        <taxon>Spiralia</taxon>
        <taxon>Lophotrochozoa</taxon>
        <taxon>Mollusca</taxon>
        <taxon>Bivalvia</taxon>
        <taxon>Autobranchia</taxon>
        <taxon>Pteriomorphia</taxon>
        <taxon>Mytilida</taxon>
        <taxon>Mytiloidea</taxon>
        <taxon>Mytilidae</taxon>
        <taxon>Mytilinae</taxon>
        <taxon>Mytilus</taxon>
    </lineage>
</organism>
<feature type="compositionally biased region" description="Polar residues" evidence="1">
    <location>
        <begin position="40"/>
        <end position="72"/>
    </location>
</feature>
<dbReference type="PANTHER" id="PTHR21174">
    <property type="match status" value="1"/>
</dbReference>
<feature type="compositionally biased region" description="Low complexity" evidence="1">
    <location>
        <begin position="25"/>
        <end position="39"/>
    </location>
</feature>
<feature type="compositionally biased region" description="Polar residues" evidence="1">
    <location>
        <begin position="86"/>
        <end position="95"/>
    </location>
</feature>
<feature type="compositionally biased region" description="Polar residues" evidence="1">
    <location>
        <begin position="202"/>
        <end position="219"/>
    </location>
</feature>
<evidence type="ECO:0000313" key="3">
    <source>
        <dbReference type="Proteomes" id="UP000507470"/>
    </source>
</evidence>
<dbReference type="InterPro" id="IPR009218">
    <property type="entry name" value="HD_phosphohydro"/>
</dbReference>